<dbReference type="SUPFAM" id="SSF46626">
    <property type="entry name" value="Cytochrome c"/>
    <property type="match status" value="1"/>
</dbReference>
<dbReference type="GO" id="GO:0020037">
    <property type="term" value="F:heme binding"/>
    <property type="evidence" value="ECO:0007669"/>
    <property type="project" value="InterPro"/>
</dbReference>
<sequence>KEMGAPNLTDGIWLYGSEKAAVVETLTNGRGGVMPAWTGRLDEATIKALTVYVHTLGGGTK</sequence>
<dbReference type="Gene3D" id="1.10.760.10">
    <property type="entry name" value="Cytochrome c-like domain"/>
    <property type="match status" value="1"/>
</dbReference>
<accession>A0A5B2V1R8</accession>
<reference evidence="1 2" key="2">
    <citation type="submission" date="2019-09" db="EMBL/GenBank/DDBJ databases">
        <authorList>
            <person name="Jin C."/>
        </authorList>
    </citation>
    <scope>NUCLEOTIDE SEQUENCE [LARGE SCALE GENOMIC DNA]</scope>
    <source>
        <strain evidence="1 2">BN140002</strain>
    </source>
</reference>
<protein>
    <submittedName>
        <fullName evidence="1">Cytochrome C oxidase Cbb3</fullName>
    </submittedName>
</protein>
<evidence type="ECO:0000313" key="1">
    <source>
        <dbReference type="EMBL" id="KAA2232159.1"/>
    </source>
</evidence>
<dbReference type="Proteomes" id="UP000323142">
    <property type="component" value="Unassembled WGS sequence"/>
</dbReference>
<comment type="caution">
    <text evidence="1">The sequence shown here is derived from an EMBL/GenBank/DDBJ whole genome shotgun (WGS) entry which is preliminary data.</text>
</comment>
<feature type="non-terminal residue" evidence="1">
    <location>
        <position position="1"/>
    </location>
</feature>
<evidence type="ECO:0000313" key="2">
    <source>
        <dbReference type="Proteomes" id="UP000323142"/>
    </source>
</evidence>
<dbReference type="InterPro" id="IPR036909">
    <property type="entry name" value="Cyt_c-like_dom_sf"/>
</dbReference>
<keyword evidence="2" id="KW-1185">Reference proteome</keyword>
<organism evidence="1 2">
    <name type="scientific">Salinarimonas soli</name>
    <dbReference type="NCBI Taxonomy" id="1638099"/>
    <lineage>
        <taxon>Bacteria</taxon>
        <taxon>Pseudomonadati</taxon>
        <taxon>Pseudomonadota</taxon>
        <taxon>Alphaproteobacteria</taxon>
        <taxon>Hyphomicrobiales</taxon>
        <taxon>Salinarimonadaceae</taxon>
        <taxon>Salinarimonas</taxon>
    </lineage>
</organism>
<gene>
    <name evidence="1" type="ORF">F0L46_25030</name>
</gene>
<proteinExistence type="predicted"/>
<reference evidence="1 2" key="1">
    <citation type="submission" date="2019-09" db="EMBL/GenBank/DDBJ databases">
        <title>Salinarimonas rosea gen. nov., sp. nov., a new member of the a-2 subgroup of the Proteobacteria.</title>
        <authorList>
            <person name="Liu J."/>
        </authorList>
    </citation>
    <scope>NUCLEOTIDE SEQUENCE [LARGE SCALE GENOMIC DNA]</scope>
    <source>
        <strain evidence="1 2">BN140002</strain>
    </source>
</reference>
<dbReference type="AlphaFoldDB" id="A0A5B2V1R8"/>
<dbReference type="GO" id="GO:0009055">
    <property type="term" value="F:electron transfer activity"/>
    <property type="evidence" value="ECO:0007669"/>
    <property type="project" value="InterPro"/>
</dbReference>
<dbReference type="EMBL" id="VUOA01000063">
    <property type="protein sequence ID" value="KAA2232159.1"/>
    <property type="molecule type" value="Genomic_DNA"/>
</dbReference>
<name>A0A5B2V1R8_9HYPH</name>